<dbReference type="PROSITE" id="PS01261">
    <property type="entry name" value="UPF0020"/>
    <property type="match status" value="1"/>
</dbReference>
<dbReference type="CDD" id="cd02440">
    <property type="entry name" value="AdoMet_MTases"/>
    <property type="match status" value="1"/>
</dbReference>
<dbReference type="InterPro" id="IPR000241">
    <property type="entry name" value="RlmKL-like_Mtase"/>
</dbReference>
<dbReference type="HAMAP" id="MF_01858">
    <property type="entry name" value="23SrRNA_methyltr_KL"/>
    <property type="match status" value="1"/>
</dbReference>
<dbReference type="KEGG" id="gai:IMCC3135_27030"/>
<dbReference type="InterPro" id="IPR054170">
    <property type="entry name" value="RlmL_1st"/>
</dbReference>
<evidence type="ECO:0000256" key="3">
    <source>
        <dbReference type="ARBA" id="ARBA00022603"/>
    </source>
</evidence>
<keyword evidence="5 6" id="KW-0949">S-adenosyl-L-methionine</keyword>
<dbReference type="GO" id="GO:0070043">
    <property type="term" value="F:rRNA (guanine-N7-)-methyltransferase activity"/>
    <property type="evidence" value="ECO:0007669"/>
    <property type="project" value="UniProtKB-UniRule"/>
</dbReference>
<evidence type="ECO:0000256" key="7">
    <source>
        <dbReference type="PROSITE-ProRule" id="PRU00529"/>
    </source>
</evidence>
<dbReference type="InterPro" id="IPR053943">
    <property type="entry name" value="RlmKL-like_Mtase_CS"/>
</dbReference>
<dbReference type="EC" id="2.1.1.173" evidence="6"/>
<gene>
    <name evidence="6 9" type="primary">rlmL</name>
    <name evidence="9" type="ORF">IMCC3135_27030</name>
</gene>
<comment type="catalytic activity">
    <reaction evidence="6">
        <text>guanosine(2445) in 23S rRNA + S-adenosyl-L-methionine = N(2)-methylguanosine(2445) in 23S rRNA + S-adenosyl-L-homocysteine + H(+)</text>
        <dbReference type="Rhea" id="RHEA:42740"/>
        <dbReference type="Rhea" id="RHEA-COMP:10215"/>
        <dbReference type="Rhea" id="RHEA-COMP:10216"/>
        <dbReference type="ChEBI" id="CHEBI:15378"/>
        <dbReference type="ChEBI" id="CHEBI:57856"/>
        <dbReference type="ChEBI" id="CHEBI:59789"/>
        <dbReference type="ChEBI" id="CHEBI:74269"/>
        <dbReference type="ChEBI" id="CHEBI:74481"/>
        <dbReference type="EC" id="2.1.1.173"/>
    </reaction>
</comment>
<evidence type="ECO:0000313" key="10">
    <source>
        <dbReference type="Proteomes" id="UP000250079"/>
    </source>
</evidence>
<dbReference type="GO" id="GO:0003723">
    <property type="term" value="F:RNA binding"/>
    <property type="evidence" value="ECO:0007669"/>
    <property type="project" value="UniProtKB-UniRule"/>
</dbReference>
<dbReference type="EMBL" id="CP018632">
    <property type="protein sequence ID" value="ASJ75461.1"/>
    <property type="molecule type" value="Genomic_DNA"/>
</dbReference>
<evidence type="ECO:0000259" key="8">
    <source>
        <dbReference type="PROSITE" id="PS51165"/>
    </source>
</evidence>
<comment type="similarity">
    <text evidence="6">Belongs to the methyltransferase superfamily. RlmKL family.</text>
</comment>
<keyword evidence="4 6" id="KW-0808">Transferase</keyword>
<dbReference type="InterPro" id="IPR029063">
    <property type="entry name" value="SAM-dependent_MTases_sf"/>
</dbReference>
<proteinExistence type="inferred from homology"/>
<dbReference type="InterPro" id="IPR017244">
    <property type="entry name" value="23SrRNA_methyltr_KL"/>
</dbReference>
<comment type="catalytic activity">
    <reaction evidence="6">
        <text>guanosine(2069) in 23S rRNA + S-adenosyl-L-methionine = N(2)-methylguanosine(2069) in 23S rRNA + S-adenosyl-L-homocysteine + H(+)</text>
        <dbReference type="Rhea" id="RHEA:43772"/>
        <dbReference type="Rhea" id="RHEA-COMP:10688"/>
        <dbReference type="Rhea" id="RHEA-COMP:10689"/>
        <dbReference type="ChEBI" id="CHEBI:15378"/>
        <dbReference type="ChEBI" id="CHEBI:57856"/>
        <dbReference type="ChEBI" id="CHEBI:59789"/>
        <dbReference type="ChEBI" id="CHEBI:74269"/>
        <dbReference type="ChEBI" id="CHEBI:74481"/>
        <dbReference type="EC" id="2.1.1.264"/>
    </reaction>
</comment>
<dbReference type="Pfam" id="PF22020">
    <property type="entry name" value="RlmL_1st"/>
    <property type="match status" value="1"/>
</dbReference>
<dbReference type="PROSITE" id="PS00092">
    <property type="entry name" value="N6_MTASE"/>
    <property type="match status" value="1"/>
</dbReference>
<dbReference type="GO" id="GO:0052915">
    <property type="term" value="F:23S rRNA (guanine(2445)-N(2))-methyltransferase activity"/>
    <property type="evidence" value="ECO:0007669"/>
    <property type="project" value="UniProtKB-UniRule"/>
</dbReference>
<accession>A0A2Z2NZS6</accession>
<dbReference type="InterPro" id="IPR004114">
    <property type="entry name" value="THUMP_dom"/>
</dbReference>
<dbReference type="PROSITE" id="PS51165">
    <property type="entry name" value="THUMP"/>
    <property type="match status" value="1"/>
</dbReference>
<dbReference type="InterPro" id="IPR002052">
    <property type="entry name" value="DNA_methylase_N6_adenine_CS"/>
</dbReference>
<dbReference type="SMART" id="SM00981">
    <property type="entry name" value="THUMP"/>
    <property type="match status" value="1"/>
</dbReference>
<keyword evidence="1 6" id="KW-0963">Cytoplasm</keyword>
<dbReference type="PIRSF" id="PIRSF037618">
    <property type="entry name" value="RNA_Mtase_bacteria_prd"/>
    <property type="match status" value="1"/>
</dbReference>
<comment type="subcellular location">
    <subcellularLocation>
        <location evidence="6">Cytoplasm</location>
    </subcellularLocation>
</comment>
<keyword evidence="10" id="KW-1185">Reference proteome</keyword>
<evidence type="ECO:0000256" key="2">
    <source>
        <dbReference type="ARBA" id="ARBA00022552"/>
    </source>
</evidence>
<dbReference type="PANTHER" id="PTHR47313">
    <property type="entry name" value="RIBOSOMAL RNA LARGE SUBUNIT METHYLTRANSFERASE K/L"/>
    <property type="match status" value="1"/>
</dbReference>
<evidence type="ECO:0000256" key="6">
    <source>
        <dbReference type="HAMAP-Rule" id="MF_01858"/>
    </source>
</evidence>
<dbReference type="Gene3D" id="3.30.2130.30">
    <property type="match status" value="1"/>
</dbReference>
<keyword evidence="3 6" id="KW-0489">Methyltransferase</keyword>
<dbReference type="NCBIfam" id="NF008748">
    <property type="entry name" value="PRK11783.1"/>
    <property type="match status" value="1"/>
</dbReference>
<sequence>MSFFQPGSSVLLSSSTTPTLLDSLSHAELYATCGTGLEHLLAAELRELGLEHVQSAGAGVRFSGGLAAGYTACLWSRVANRVLIPIHQGPAATPEALYALVQEIDWSEHVDVDGTLAVDFFTANSAITHSQYGALKVKDAVVDQFRDAMGRRPNVERETPDLRINVYLFRDKARIAIDLSGSSLHRRGYRDEGGLAPLKENLAAALLLSAGWPEALERGQALADPMCGSGTLLIEAAMMACNKAPGLLREYYGFLGWKGHDAELWQRTLDAAEAAIRPSPVIIAGSDQDPRAIDNCRHNLAQAGLEDCVSLAVVALADGRPQTLGDISDGLLVTNPPYGERLAGDARFYAELGSSLSRQYAGWQVALFTAEAAPYARARLPLSKQFKAKNGGIECVLLIGEIPRTGKARSHTAAPVELGYDAPLAGGADAGSMEGGSTDVNNEGGFVGDDEHPQASLYRGPREVPGVDATPFANRLRKNLRGLKGWRKQSDIRAFRLYDSDLPEFAVAVDLYQSDQLHCVVQEYQAPATVNVAMAEARLEALMAIIPETLDIAPNRVHLKVREVKSGLKQYEKLQPASSSVSLVEEFGARLEVNFTDYLDTGLFLDHRPVRRHLFKNSEGKRFLNLFAYTGSATVASVMGGAASSVSVDTSNRYCQWAMRNLDRNGAAQQLHEVVRQDVITWLEHASVGIRDDMLFDLILLDPPTFSNSNAVEDDWNVQRDHVGAIDACLKVLAPGGTLIFSNNYRRFKMDPELLDDVTRGIKVEDRNSWSIDRDYQRNPRIHQCWFIHKL</sequence>
<dbReference type="Pfam" id="PF10672">
    <property type="entry name" value="Methyltrans_SAM"/>
    <property type="match status" value="1"/>
</dbReference>
<comment type="function">
    <text evidence="6">Specifically methylates the guanine in position 2445 (m2G2445) and the guanine in position 2069 (m7G2069) of 23S rRNA.</text>
</comment>
<keyword evidence="2 6" id="KW-0698">rRNA processing</keyword>
<evidence type="ECO:0000313" key="9">
    <source>
        <dbReference type="EMBL" id="ASJ75461.1"/>
    </source>
</evidence>
<dbReference type="Pfam" id="PF01170">
    <property type="entry name" value="UPF0020"/>
    <property type="match status" value="1"/>
</dbReference>
<dbReference type="RefSeq" id="WP_088920377.1">
    <property type="nucleotide sequence ID" value="NZ_CP018632.1"/>
</dbReference>
<keyword evidence="7" id="KW-0694">RNA-binding</keyword>
<dbReference type="Proteomes" id="UP000250079">
    <property type="component" value="Chromosome"/>
</dbReference>
<dbReference type="InterPro" id="IPR019614">
    <property type="entry name" value="SAM-dep_methyl-trfase"/>
</dbReference>
<reference evidence="9 10" key="1">
    <citation type="submission" date="2016-12" db="EMBL/GenBank/DDBJ databases">
        <authorList>
            <person name="Song W.-J."/>
            <person name="Kurnit D.M."/>
        </authorList>
    </citation>
    <scope>NUCLEOTIDE SEQUENCE [LARGE SCALE GENOMIC DNA]</scope>
    <source>
        <strain evidence="9 10">IMCC3135</strain>
    </source>
</reference>
<dbReference type="Pfam" id="PF02926">
    <property type="entry name" value="THUMP"/>
    <property type="match status" value="1"/>
</dbReference>
<dbReference type="PANTHER" id="PTHR47313:SF1">
    <property type="entry name" value="RIBOSOMAL RNA LARGE SUBUNIT METHYLTRANSFERASE K_L"/>
    <property type="match status" value="1"/>
</dbReference>
<dbReference type="GO" id="GO:0005737">
    <property type="term" value="C:cytoplasm"/>
    <property type="evidence" value="ECO:0007669"/>
    <property type="project" value="UniProtKB-SubCell"/>
</dbReference>
<dbReference type="EC" id="2.1.1.264" evidence="6"/>
<dbReference type="OrthoDB" id="9809404at2"/>
<dbReference type="AlphaFoldDB" id="A0A2Z2NZS6"/>
<organism evidence="9 10">
    <name type="scientific">Granulosicoccus antarcticus IMCC3135</name>
    <dbReference type="NCBI Taxonomy" id="1192854"/>
    <lineage>
        <taxon>Bacteria</taxon>
        <taxon>Pseudomonadati</taxon>
        <taxon>Pseudomonadota</taxon>
        <taxon>Gammaproteobacteria</taxon>
        <taxon>Chromatiales</taxon>
        <taxon>Granulosicoccaceae</taxon>
        <taxon>Granulosicoccus</taxon>
    </lineage>
</organism>
<evidence type="ECO:0000256" key="1">
    <source>
        <dbReference type="ARBA" id="ARBA00022490"/>
    </source>
</evidence>
<dbReference type="SUPFAM" id="SSF53335">
    <property type="entry name" value="S-adenosyl-L-methionine-dependent methyltransferases"/>
    <property type="match status" value="2"/>
</dbReference>
<protein>
    <recommendedName>
        <fullName evidence="6">Ribosomal RNA large subunit methyltransferase K/L</fullName>
    </recommendedName>
    <domain>
        <recommendedName>
            <fullName evidence="6">23S rRNA m2G2445 methyltransferase</fullName>
            <ecNumber evidence="6">2.1.1.173</ecNumber>
        </recommendedName>
        <alternativeName>
            <fullName evidence="6">rRNA (guanine-N(2)-)-methyltransferase RlmL</fullName>
        </alternativeName>
    </domain>
    <domain>
        <recommendedName>
            <fullName evidence="6">23S rRNA m7G2069 methyltransferase</fullName>
            <ecNumber evidence="6">2.1.1.264</ecNumber>
        </recommendedName>
        <alternativeName>
            <fullName evidence="6">rRNA (guanine-N(7)-)-methyltransferase RlmK</fullName>
        </alternativeName>
    </domain>
</protein>
<dbReference type="Gene3D" id="3.40.50.150">
    <property type="entry name" value="Vaccinia Virus protein VP39"/>
    <property type="match status" value="2"/>
</dbReference>
<feature type="domain" description="THUMP" evidence="8">
    <location>
        <begin position="68"/>
        <end position="179"/>
    </location>
</feature>
<evidence type="ECO:0000256" key="4">
    <source>
        <dbReference type="ARBA" id="ARBA00022679"/>
    </source>
</evidence>
<dbReference type="CDD" id="cd11715">
    <property type="entry name" value="THUMP_AdoMetMT"/>
    <property type="match status" value="1"/>
</dbReference>
<name>A0A2Z2NZS6_9GAMM</name>
<evidence type="ECO:0000256" key="5">
    <source>
        <dbReference type="ARBA" id="ARBA00022691"/>
    </source>
</evidence>
<dbReference type="Gene3D" id="3.30.750.80">
    <property type="entry name" value="RNA methyltransferase domain (HRMD) like"/>
    <property type="match status" value="1"/>
</dbReference>